<sequence length="85" mass="9281">MLPLEMTVVGEEDECGTRDIVPGDQSPISSASRDSLAGPRAPFPPSRRCTSPLYRPIIPREARWKVGNEGRQGLDCPPQGRDGYS</sequence>
<accession>J3NSH4</accession>
<gene>
    <name evidence="3" type="primary">20344684</name>
    <name evidence="2" type="ORF">GGTG_04226</name>
</gene>
<dbReference type="Proteomes" id="UP000006039">
    <property type="component" value="Unassembled WGS sequence"/>
</dbReference>
<protein>
    <submittedName>
        <fullName evidence="2 3">Uncharacterized protein</fullName>
    </submittedName>
</protein>
<reference evidence="2" key="3">
    <citation type="submission" date="2010-09" db="EMBL/GenBank/DDBJ databases">
        <title>Annotation of Gaeumannomyces graminis var. tritici R3-111a-1.</title>
        <authorList>
            <consortium name="The Broad Institute Genome Sequencing Platform"/>
            <person name="Ma L.-J."/>
            <person name="Dead R."/>
            <person name="Young S.K."/>
            <person name="Zeng Q."/>
            <person name="Gargeya S."/>
            <person name="Fitzgerald M."/>
            <person name="Haas B."/>
            <person name="Abouelleil A."/>
            <person name="Alvarado L."/>
            <person name="Arachchi H.M."/>
            <person name="Berlin A."/>
            <person name="Brown A."/>
            <person name="Chapman S.B."/>
            <person name="Chen Z."/>
            <person name="Dunbar C."/>
            <person name="Freedman E."/>
            <person name="Gearin G."/>
            <person name="Gellesch M."/>
            <person name="Goldberg J."/>
            <person name="Griggs A."/>
            <person name="Gujja S."/>
            <person name="Heiman D."/>
            <person name="Howarth C."/>
            <person name="Larson L."/>
            <person name="Lui A."/>
            <person name="MacDonald P.J.P."/>
            <person name="Mehta T."/>
            <person name="Montmayeur A."/>
            <person name="Murphy C."/>
            <person name="Neiman D."/>
            <person name="Pearson M."/>
            <person name="Priest M."/>
            <person name="Roberts A."/>
            <person name="Saif S."/>
            <person name="Shea T."/>
            <person name="Shenoy N."/>
            <person name="Sisk P."/>
            <person name="Stolte C."/>
            <person name="Sykes S."/>
            <person name="Yandava C."/>
            <person name="Wortman J."/>
            <person name="Nusbaum C."/>
            <person name="Birren B."/>
        </authorList>
    </citation>
    <scope>NUCLEOTIDE SEQUENCE</scope>
    <source>
        <strain evidence="2">R3-111a-1</strain>
    </source>
</reference>
<dbReference type="VEuPathDB" id="FungiDB:GGTG_04226"/>
<feature type="region of interest" description="Disordered" evidence="1">
    <location>
        <begin position="1"/>
        <end position="85"/>
    </location>
</feature>
<reference evidence="2" key="2">
    <citation type="submission" date="2010-07" db="EMBL/GenBank/DDBJ databases">
        <authorList>
            <consortium name="The Broad Institute Genome Sequencing Platform"/>
            <consortium name="Broad Institute Genome Sequencing Center for Infectious Disease"/>
            <person name="Ma L.-J."/>
            <person name="Dead R."/>
            <person name="Young S."/>
            <person name="Zeng Q."/>
            <person name="Koehrsen M."/>
            <person name="Alvarado L."/>
            <person name="Berlin A."/>
            <person name="Chapman S.B."/>
            <person name="Chen Z."/>
            <person name="Freedman E."/>
            <person name="Gellesch M."/>
            <person name="Goldberg J."/>
            <person name="Griggs A."/>
            <person name="Gujja S."/>
            <person name="Heilman E.R."/>
            <person name="Heiman D."/>
            <person name="Hepburn T."/>
            <person name="Howarth C."/>
            <person name="Jen D."/>
            <person name="Larson L."/>
            <person name="Mehta T."/>
            <person name="Neiman D."/>
            <person name="Pearson M."/>
            <person name="Roberts A."/>
            <person name="Saif S."/>
            <person name="Shea T."/>
            <person name="Shenoy N."/>
            <person name="Sisk P."/>
            <person name="Stolte C."/>
            <person name="Sykes S."/>
            <person name="Walk T."/>
            <person name="White J."/>
            <person name="Yandava C."/>
            <person name="Haas B."/>
            <person name="Nusbaum C."/>
            <person name="Birren B."/>
        </authorList>
    </citation>
    <scope>NUCLEOTIDE SEQUENCE</scope>
    <source>
        <strain evidence="2">R3-111a-1</strain>
    </source>
</reference>
<evidence type="ECO:0000256" key="1">
    <source>
        <dbReference type="SAM" id="MobiDB-lite"/>
    </source>
</evidence>
<dbReference type="AlphaFoldDB" id="J3NSH4"/>
<dbReference type="RefSeq" id="XP_009220282.1">
    <property type="nucleotide sequence ID" value="XM_009222018.1"/>
</dbReference>
<feature type="compositionally biased region" description="Basic and acidic residues" evidence="1">
    <location>
        <begin position="58"/>
        <end position="68"/>
    </location>
</feature>
<evidence type="ECO:0000313" key="4">
    <source>
        <dbReference type="Proteomes" id="UP000006039"/>
    </source>
</evidence>
<dbReference type="HOGENOM" id="CLU_2512757_0_0_1"/>
<dbReference type="EMBL" id="GL385396">
    <property type="protein sequence ID" value="EJT79137.1"/>
    <property type="molecule type" value="Genomic_DNA"/>
</dbReference>
<dbReference type="EnsemblFungi" id="EJT79137">
    <property type="protein sequence ID" value="EJT79137"/>
    <property type="gene ID" value="GGTG_04226"/>
</dbReference>
<evidence type="ECO:0000313" key="2">
    <source>
        <dbReference type="EMBL" id="EJT79137.1"/>
    </source>
</evidence>
<reference evidence="3" key="4">
    <citation type="journal article" date="2015" name="G3 (Bethesda)">
        <title>Genome sequences of three phytopathogenic species of the Magnaporthaceae family of fungi.</title>
        <authorList>
            <person name="Okagaki L.H."/>
            <person name="Nunes C.C."/>
            <person name="Sailsbery J."/>
            <person name="Clay B."/>
            <person name="Brown D."/>
            <person name="John T."/>
            <person name="Oh Y."/>
            <person name="Young N."/>
            <person name="Fitzgerald M."/>
            <person name="Haas B.J."/>
            <person name="Zeng Q."/>
            <person name="Young S."/>
            <person name="Adiconis X."/>
            <person name="Fan L."/>
            <person name="Levin J.Z."/>
            <person name="Mitchell T.K."/>
            <person name="Okubara P.A."/>
            <person name="Farman M.L."/>
            <person name="Kohn L.M."/>
            <person name="Birren B."/>
            <person name="Ma L.-J."/>
            <person name="Dean R.A."/>
        </authorList>
    </citation>
    <scope>NUCLEOTIDE SEQUENCE</scope>
    <source>
        <strain evidence="3">R3-111a-1</strain>
    </source>
</reference>
<reference evidence="3" key="5">
    <citation type="submission" date="2018-04" db="UniProtKB">
        <authorList>
            <consortium name="EnsemblFungi"/>
        </authorList>
    </citation>
    <scope>IDENTIFICATION</scope>
    <source>
        <strain evidence="3">R3-111a-1</strain>
    </source>
</reference>
<organism evidence="2">
    <name type="scientific">Gaeumannomyces tritici (strain R3-111a-1)</name>
    <name type="common">Wheat and barley take-all root rot fungus</name>
    <name type="synonym">Gaeumannomyces graminis var. tritici</name>
    <dbReference type="NCBI Taxonomy" id="644352"/>
    <lineage>
        <taxon>Eukaryota</taxon>
        <taxon>Fungi</taxon>
        <taxon>Dikarya</taxon>
        <taxon>Ascomycota</taxon>
        <taxon>Pezizomycotina</taxon>
        <taxon>Sordariomycetes</taxon>
        <taxon>Sordariomycetidae</taxon>
        <taxon>Magnaporthales</taxon>
        <taxon>Magnaporthaceae</taxon>
        <taxon>Gaeumannomyces</taxon>
    </lineage>
</organism>
<keyword evidence="4" id="KW-1185">Reference proteome</keyword>
<evidence type="ECO:0000313" key="3">
    <source>
        <dbReference type="EnsemblFungi" id="EJT79137"/>
    </source>
</evidence>
<dbReference type="GeneID" id="20344684"/>
<name>J3NSH4_GAET3</name>
<proteinExistence type="predicted"/>
<reference evidence="4" key="1">
    <citation type="submission" date="2010-07" db="EMBL/GenBank/DDBJ databases">
        <title>The genome sequence of Gaeumannomyces graminis var. tritici strain R3-111a-1.</title>
        <authorList>
            <consortium name="The Broad Institute Genome Sequencing Platform"/>
            <person name="Ma L.-J."/>
            <person name="Dead R."/>
            <person name="Young S."/>
            <person name="Zeng Q."/>
            <person name="Koehrsen M."/>
            <person name="Alvarado L."/>
            <person name="Berlin A."/>
            <person name="Chapman S.B."/>
            <person name="Chen Z."/>
            <person name="Freedman E."/>
            <person name="Gellesch M."/>
            <person name="Goldberg J."/>
            <person name="Griggs A."/>
            <person name="Gujja S."/>
            <person name="Heilman E.R."/>
            <person name="Heiman D."/>
            <person name="Hepburn T."/>
            <person name="Howarth C."/>
            <person name="Jen D."/>
            <person name="Larson L."/>
            <person name="Mehta T."/>
            <person name="Neiman D."/>
            <person name="Pearson M."/>
            <person name="Roberts A."/>
            <person name="Saif S."/>
            <person name="Shea T."/>
            <person name="Shenoy N."/>
            <person name="Sisk P."/>
            <person name="Stolte C."/>
            <person name="Sykes S."/>
            <person name="Walk T."/>
            <person name="White J."/>
            <person name="Yandava C."/>
            <person name="Haas B."/>
            <person name="Nusbaum C."/>
            <person name="Birren B."/>
        </authorList>
    </citation>
    <scope>NUCLEOTIDE SEQUENCE [LARGE SCALE GENOMIC DNA]</scope>
    <source>
        <strain evidence="4">R3-111a-1</strain>
    </source>
</reference>